<comment type="caution">
    <text evidence="1">The sequence shown here is derived from an EMBL/GenBank/DDBJ whole genome shotgun (WGS) entry which is preliminary data.</text>
</comment>
<dbReference type="Proteomes" id="UP000261174">
    <property type="component" value="Unassembled WGS sequence"/>
</dbReference>
<evidence type="ECO:0000313" key="1">
    <source>
        <dbReference type="EMBL" id="RFM33959.1"/>
    </source>
</evidence>
<reference evidence="1 2" key="1">
    <citation type="submission" date="2018-08" db="EMBL/GenBank/DDBJ databases">
        <title>Chitinophaga sp. K20C18050901, a novel bacterium isolated from forest soil.</title>
        <authorList>
            <person name="Wang C."/>
        </authorList>
    </citation>
    <scope>NUCLEOTIDE SEQUENCE [LARGE SCALE GENOMIC DNA]</scope>
    <source>
        <strain evidence="1 2">K20C18050901</strain>
    </source>
</reference>
<sequence length="140" mass="16612">MFACQPIQRDKTISERLVKRLKDLHLLDEDETIFQYYSNYRKRIAGNFVSNKRVATYYIDDRSQSRDEIAFAYYENIRTMDTLYRSVQVSSPHLLVTTFDHKLIKVYVDGSRATVQSFFEKALEQWSLHRKQGVSPSTRM</sequence>
<organism evidence="1 2">
    <name type="scientific">Chitinophaga silvisoli</name>
    <dbReference type="NCBI Taxonomy" id="2291814"/>
    <lineage>
        <taxon>Bacteria</taxon>
        <taxon>Pseudomonadati</taxon>
        <taxon>Bacteroidota</taxon>
        <taxon>Chitinophagia</taxon>
        <taxon>Chitinophagales</taxon>
        <taxon>Chitinophagaceae</taxon>
        <taxon>Chitinophaga</taxon>
    </lineage>
</organism>
<keyword evidence="2" id="KW-1185">Reference proteome</keyword>
<dbReference type="AlphaFoldDB" id="A0A3E1P198"/>
<name>A0A3E1P198_9BACT</name>
<protein>
    <submittedName>
        <fullName evidence="1">Uncharacterized protein</fullName>
    </submittedName>
</protein>
<gene>
    <name evidence="1" type="ORF">DXN04_18595</name>
</gene>
<dbReference type="EMBL" id="QTJV01000006">
    <property type="protein sequence ID" value="RFM33959.1"/>
    <property type="molecule type" value="Genomic_DNA"/>
</dbReference>
<proteinExistence type="predicted"/>
<accession>A0A3E1P198</accession>
<evidence type="ECO:0000313" key="2">
    <source>
        <dbReference type="Proteomes" id="UP000261174"/>
    </source>
</evidence>